<evidence type="ECO:0000313" key="2">
    <source>
        <dbReference type="Proteomes" id="UP000244223"/>
    </source>
</evidence>
<reference evidence="1 2" key="1">
    <citation type="submission" date="2018-04" db="EMBL/GenBank/DDBJ databases">
        <title>Genomic Encyclopedia of Archaeal and Bacterial Type Strains, Phase II (KMG-II): from individual species to whole genera.</title>
        <authorList>
            <person name="Goeker M."/>
        </authorList>
    </citation>
    <scope>NUCLEOTIDE SEQUENCE [LARGE SCALE GENOMIC DNA]</scope>
    <source>
        <strain evidence="1 2">DSM 5822</strain>
    </source>
</reference>
<dbReference type="RefSeq" id="WP_107867132.1">
    <property type="nucleotide sequence ID" value="NZ_QAON01000046.1"/>
</dbReference>
<evidence type="ECO:0000313" key="1">
    <source>
        <dbReference type="EMBL" id="PTQ86170.1"/>
    </source>
</evidence>
<dbReference type="Gene3D" id="3.20.20.150">
    <property type="entry name" value="Divalent-metal-dependent TIM barrel enzymes"/>
    <property type="match status" value="1"/>
</dbReference>
<proteinExistence type="predicted"/>
<evidence type="ECO:0008006" key="3">
    <source>
        <dbReference type="Google" id="ProtNLM"/>
    </source>
</evidence>
<dbReference type="OrthoDB" id="110795at2"/>
<accession>A0A2T5IQV0</accession>
<dbReference type="EMBL" id="QAON01000046">
    <property type="protein sequence ID" value="PTQ86170.1"/>
    <property type="molecule type" value="Genomic_DNA"/>
</dbReference>
<gene>
    <name evidence="1" type="ORF">C8N29_1463</name>
</gene>
<dbReference type="InterPro" id="IPR036237">
    <property type="entry name" value="Xyl_isomerase-like_sf"/>
</dbReference>
<name>A0A2T5IQV0_9GAMM</name>
<comment type="caution">
    <text evidence="1">The sequence shown here is derived from an EMBL/GenBank/DDBJ whole genome shotgun (WGS) entry which is preliminary data.</text>
</comment>
<dbReference type="AlphaFoldDB" id="A0A2T5IQV0"/>
<sequence length="272" mass="30696">MNTIYKADSCSVPSTQDIHISLGAYGRLSHQQAIQLALNATPREPLLGYLSTKRLQICPQNLGQFTPELALQLKAELAHIEFRCHANVHIERQHKIVDISDWPHEKEWFKQMAHLSHLLDAPVYTAHAGKRGSCSVAEVLQFTQEIEDLFGIPVGIEGHYPTPNGKHHWLISTWAEYQQLLESGVNYALDLSHLNILAVQTNHVEWSLVHELLSSPHCLEIHLSDNHGYGDQHLPLSNPLALPWWWSLLSSANPNATIFSEGRQRVPSVMMT</sequence>
<protein>
    <recommendedName>
        <fullName evidence="3">Sugar phosphate isomerase/epimerase</fullName>
    </recommendedName>
</protein>
<keyword evidence="2" id="KW-1185">Reference proteome</keyword>
<dbReference type="SUPFAM" id="SSF51658">
    <property type="entry name" value="Xylose isomerase-like"/>
    <property type="match status" value="1"/>
</dbReference>
<dbReference type="Proteomes" id="UP000244223">
    <property type="component" value="Unassembled WGS sequence"/>
</dbReference>
<organism evidence="1 2">
    <name type="scientific">Agitococcus lubricus</name>
    <dbReference type="NCBI Taxonomy" id="1077255"/>
    <lineage>
        <taxon>Bacteria</taxon>
        <taxon>Pseudomonadati</taxon>
        <taxon>Pseudomonadota</taxon>
        <taxon>Gammaproteobacteria</taxon>
        <taxon>Moraxellales</taxon>
        <taxon>Moraxellaceae</taxon>
        <taxon>Agitococcus</taxon>
    </lineage>
</organism>